<feature type="domain" description="RRM" evidence="4">
    <location>
        <begin position="200"/>
        <end position="294"/>
    </location>
</feature>
<evidence type="ECO:0008006" key="7">
    <source>
        <dbReference type="Google" id="ProtNLM"/>
    </source>
</evidence>
<organism evidence="5 6">
    <name type="scientific">Rotaria sordida</name>
    <dbReference type="NCBI Taxonomy" id="392033"/>
    <lineage>
        <taxon>Eukaryota</taxon>
        <taxon>Metazoa</taxon>
        <taxon>Spiralia</taxon>
        <taxon>Gnathifera</taxon>
        <taxon>Rotifera</taxon>
        <taxon>Eurotatoria</taxon>
        <taxon>Bdelloidea</taxon>
        <taxon>Philodinida</taxon>
        <taxon>Philodinidae</taxon>
        <taxon>Rotaria</taxon>
    </lineage>
</organism>
<dbReference type="CDD" id="cd00030">
    <property type="entry name" value="C2"/>
    <property type="match status" value="1"/>
</dbReference>
<dbReference type="SMART" id="SM00360">
    <property type="entry name" value="RRM"/>
    <property type="match status" value="1"/>
</dbReference>
<evidence type="ECO:0000256" key="1">
    <source>
        <dbReference type="PROSITE-ProRule" id="PRU00176"/>
    </source>
</evidence>
<keyword evidence="1" id="KW-0694">RNA-binding</keyword>
<dbReference type="InterPro" id="IPR012677">
    <property type="entry name" value="Nucleotide-bd_a/b_plait_sf"/>
</dbReference>
<dbReference type="EMBL" id="CAJNOU010000872">
    <property type="protein sequence ID" value="CAF1106089.1"/>
    <property type="molecule type" value="Genomic_DNA"/>
</dbReference>
<sequence length="339" mass="38164">MPTGTLEVIVVEGRHLKDRDLVGENDTYVEIYLDKKYKQRITTISNSNNTVWNQCFTFNLQKGDDTIHFDIYDADVIGRDSIGNCKAESSQQEESKPTQGAQRIEFVRPELTSTKNNNTNENDEPKSDQSDDSDDEASISSDIRKQIPILNDSQIKVQMATARIRKTKQLVEGSQPLARSKQIPREEKNPVPQAVATSENSIFITGLPKTMSEDLLFRTLRDAFSTVGKIEIDKTTKNPSIYLFKEKDKPSELSGRGKITFQKEESAKKAIEIYNGKRIKSLNNSQIYVKNFQAKTPKVLPPTPEPKPPISLMQIPQASDILTSIDNSSSQSHVILFEP</sequence>
<comment type="caution">
    <text evidence="5">The sequence shown here is derived from an EMBL/GenBank/DDBJ whole genome shotgun (WGS) entry which is preliminary data.</text>
</comment>
<dbReference type="InterPro" id="IPR000008">
    <property type="entry name" value="C2_dom"/>
</dbReference>
<dbReference type="Pfam" id="PF00076">
    <property type="entry name" value="RRM_1"/>
    <property type="match status" value="1"/>
</dbReference>
<dbReference type="PANTHER" id="PTHR10774:SF190">
    <property type="entry name" value="C2 CALCIUM_LIPID-BINDING ENDONUCLEASE_EXONUCLEASE_PHOSPHATASE-RELATED"/>
    <property type="match status" value="1"/>
</dbReference>
<dbReference type="SUPFAM" id="SSF54928">
    <property type="entry name" value="RNA-binding domain, RBD"/>
    <property type="match status" value="1"/>
</dbReference>
<dbReference type="PANTHER" id="PTHR10774">
    <property type="entry name" value="EXTENDED SYNAPTOTAGMIN-RELATED"/>
    <property type="match status" value="1"/>
</dbReference>
<evidence type="ECO:0000256" key="2">
    <source>
        <dbReference type="SAM" id="MobiDB-lite"/>
    </source>
</evidence>
<evidence type="ECO:0000259" key="3">
    <source>
        <dbReference type="PROSITE" id="PS50004"/>
    </source>
</evidence>
<dbReference type="Gene3D" id="3.30.70.330">
    <property type="match status" value="1"/>
</dbReference>
<dbReference type="InterPro" id="IPR035979">
    <property type="entry name" value="RBD_domain_sf"/>
</dbReference>
<name>A0A814PI24_9BILA</name>
<dbReference type="AlphaFoldDB" id="A0A814PI24"/>
<dbReference type="Proteomes" id="UP000663889">
    <property type="component" value="Unassembled WGS sequence"/>
</dbReference>
<dbReference type="Pfam" id="PF00168">
    <property type="entry name" value="C2"/>
    <property type="match status" value="1"/>
</dbReference>
<dbReference type="SMART" id="SM00239">
    <property type="entry name" value="C2"/>
    <property type="match status" value="1"/>
</dbReference>
<dbReference type="PROSITE" id="PS50004">
    <property type="entry name" value="C2"/>
    <property type="match status" value="1"/>
</dbReference>
<dbReference type="GO" id="GO:0003723">
    <property type="term" value="F:RNA binding"/>
    <property type="evidence" value="ECO:0007669"/>
    <property type="project" value="UniProtKB-UniRule"/>
</dbReference>
<dbReference type="PROSITE" id="PS50102">
    <property type="entry name" value="RRM"/>
    <property type="match status" value="1"/>
</dbReference>
<dbReference type="SUPFAM" id="SSF49562">
    <property type="entry name" value="C2 domain (Calcium/lipid-binding domain, CaLB)"/>
    <property type="match status" value="1"/>
</dbReference>
<proteinExistence type="predicted"/>
<reference evidence="5" key="1">
    <citation type="submission" date="2021-02" db="EMBL/GenBank/DDBJ databases">
        <authorList>
            <person name="Nowell W R."/>
        </authorList>
    </citation>
    <scope>NUCLEOTIDE SEQUENCE</scope>
</reference>
<feature type="compositionally biased region" description="Polar residues" evidence="2">
    <location>
        <begin position="87"/>
        <end position="101"/>
    </location>
</feature>
<dbReference type="InterPro" id="IPR045050">
    <property type="entry name" value="Synaptotagmin_plant"/>
</dbReference>
<dbReference type="Gene3D" id="2.60.40.150">
    <property type="entry name" value="C2 domain"/>
    <property type="match status" value="1"/>
</dbReference>
<feature type="domain" description="C2" evidence="3">
    <location>
        <begin position="1"/>
        <end position="102"/>
    </location>
</feature>
<dbReference type="InterPro" id="IPR000504">
    <property type="entry name" value="RRM_dom"/>
</dbReference>
<protein>
    <recommendedName>
        <fullName evidence="7">C2 domain-containing protein</fullName>
    </recommendedName>
</protein>
<dbReference type="InterPro" id="IPR035892">
    <property type="entry name" value="C2_domain_sf"/>
</dbReference>
<evidence type="ECO:0000313" key="6">
    <source>
        <dbReference type="Proteomes" id="UP000663889"/>
    </source>
</evidence>
<accession>A0A814PI24</accession>
<feature type="compositionally biased region" description="Polar residues" evidence="2">
    <location>
        <begin position="111"/>
        <end position="120"/>
    </location>
</feature>
<gene>
    <name evidence="5" type="ORF">SEV965_LOCUS16133</name>
</gene>
<evidence type="ECO:0000313" key="5">
    <source>
        <dbReference type="EMBL" id="CAF1106089.1"/>
    </source>
</evidence>
<feature type="region of interest" description="Disordered" evidence="2">
    <location>
        <begin position="171"/>
        <end position="194"/>
    </location>
</feature>
<dbReference type="GO" id="GO:0005783">
    <property type="term" value="C:endoplasmic reticulum"/>
    <property type="evidence" value="ECO:0007669"/>
    <property type="project" value="TreeGrafter"/>
</dbReference>
<feature type="region of interest" description="Disordered" evidence="2">
    <location>
        <begin position="86"/>
        <end position="145"/>
    </location>
</feature>
<evidence type="ECO:0000259" key="4">
    <source>
        <dbReference type="PROSITE" id="PS50102"/>
    </source>
</evidence>
<dbReference type="GO" id="GO:0008289">
    <property type="term" value="F:lipid binding"/>
    <property type="evidence" value="ECO:0007669"/>
    <property type="project" value="InterPro"/>
</dbReference>